<keyword evidence="3" id="KW-1185">Reference proteome</keyword>
<proteinExistence type="predicted"/>
<name>A0A1M7RI87_9ACTN</name>
<dbReference type="AlphaFoldDB" id="A0A1M7RI87"/>
<dbReference type="InterPro" id="IPR000120">
    <property type="entry name" value="Amidase"/>
</dbReference>
<dbReference type="OrthoDB" id="182039at2"/>
<dbReference type="InterPro" id="IPR020556">
    <property type="entry name" value="Amidase_CS"/>
</dbReference>
<dbReference type="Proteomes" id="UP000184440">
    <property type="component" value="Unassembled WGS sequence"/>
</dbReference>
<organism evidence="2 3">
    <name type="scientific">Cryptosporangium aurantiacum</name>
    <dbReference type="NCBI Taxonomy" id="134849"/>
    <lineage>
        <taxon>Bacteria</taxon>
        <taxon>Bacillati</taxon>
        <taxon>Actinomycetota</taxon>
        <taxon>Actinomycetes</taxon>
        <taxon>Cryptosporangiales</taxon>
        <taxon>Cryptosporangiaceae</taxon>
        <taxon>Cryptosporangium</taxon>
    </lineage>
</organism>
<dbReference type="Pfam" id="PF01425">
    <property type="entry name" value="Amidase"/>
    <property type="match status" value="1"/>
</dbReference>
<protein>
    <submittedName>
        <fullName evidence="2">Amidase</fullName>
    </submittedName>
</protein>
<dbReference type="Gene3D" id="3.90.1300.10">
    <property type="entry name" value="Amidase signature (AS) domain"/>
    <property type="match status" value="1"/>
</dbReference>
<evidence type="ECO:0000313" key="2">
    <source>
        <dbReference type="EMBL" id="SHN45871.1"/>
    </source>
</evidence>
<accession>A0A1M7RI87</accession>
<dbReference type="InterPro" id="IPR036928">
    <property type="entry name" value="AS_sf"/>
</dbReference>
<evidence type="ECO:0000313" key="3">
    <source>
        <dbReference type="Proteomes" id="UP000184440"/>
    </source>
</evidence>
<dbReference type="PROSITE" id="PS00571">
    <property type="entry name" value="AMIDASES"/>
    <property type="match status" value="1"/>
</dbReference>
<feature type="domain" description="Amidase" evidence="1">
    <location>
        <begin position="25"/>
        <end position="448"/>
    </location>
</feature>
<reference evidence="2 3" key="1">
    <citation type="submission" date="2016-11" db="EMBL/GenBank/DDBJ databases">
        <authorList>
            <person name="Jaros S."/>
            <person name="Januszkiewicz K."/>
            <person name="Wedrychowicz H."/>
        </authorList>
    </citation>
    <scope>NUCLEOTIDE SEQUENCE [LARGE SCALE GENOMIC DNA]</scope>
    <source>
        <strain evidence="2 3">DSM 46144</strain>
    </source>
</reference>
<dbReference type="SUPFAM" id="SSF75304">
    <property type="entry name" value="Amidase signature (AS) enzymes"/>
    <property type="match status" value="1"/>
</dbReference>
<dbReference type="PANTHER" id="PTHR11895:SF76">
    <property type="entry name" value="INDOLEACETAMIDE HYDROLASE"/>
    <property type="match status" value="1"/>
</dbReference>
<dbReference type="RefSeq" id="WP_073262666.1">
    <property type="nucleotide sequence ID" value="NZ_FRCS01000013.1"/>
</dbReference>
<sequence>MDDLCDLDAVELAQRLRRRDVSARDVVAAHLDRIERVNPAVNAIVTLDAEGALTAAAAADEAVARGAEPGPLHGLPIAFKDTHDTAGMRTTYGSPLLADNVPAFDELVVQRIQDAGAIRIGKTNVPEFAAGSHTFNTLFGVTRNPYNLGRSAGGSSGGAAAALAARLIPIADGSDMGGSLRNPASFCNVVGFRPTPGRVPTYPNDNPWDTIGTSGPMGRTVADVALLLSAIAGPDRRSPIALETPGDAFRVPLERDLAGLRVAWSPTLGGLPISADVSAVLSGAPAVFAELGCVVEEAEPDLSEADLVFRTLRANAFELAFGASYDARPDAFKPALAWNIAQGRGLSRGDVGRATAAWARTYRAAAAFFDVYDVLIAPVSQVAPFDVDEEYPRIVAGQEQHSYLDWMRSAYHVTVLGAPAISVPAGFTPDGLPVGLQIVTRPRSDLLTLQVAAAFEAATGHGRRRPPLDV</sequence>
<dbReference type="PANTHER" id="PTHR11895">
    <property type="entry name" value="TRANSAMIDASE"/>
    <property type="match status" value="1"/>
</dbReference>
<dbReference type="NCBIfam" id="NF005686">
    <property type="entry name" value="PRK07486.1"/>
    <property type="match status" value="1"/>
</dbReference>
<evidence type="ECO:0000259" key="1">
    <source>
        <dbReference type="Pfam" id="PF01425"/>
    </source>
</evidence>
<dbReference type="EMBL" id="FRCS01000013">
    <property type="protein sequence ID" value="SHN45871.1"/>
    <property type="molecule type" value="Genomic_DNA"/>
</dbReference>
<gene>
    <name evidence="2" type="ORF">SAMN05443668_11359</name>
</gene>
<dbReference type="InterPro" id="IPR023631">
    <property type="entry name" value="Amidase_dom"/>
</dbReference>
<dbReference type="STRING" id="134849.SAMN05443668_11359"/>
<dbReference type="GO" id="GO:0003824">
    <property type="term" value="F:catalytic activity"/>
    <property type="evidence" value="ECO:0007669"/>
    <property type="project" value="InterPro"/>
</dbReference>